<dbReference type="InterPro" id="IPR019823">
    <property type="entry name" value="Mechanosensitive_channel_CS"/>
</dbReference>
<evidence type="ECO:0000256" key="6">
    <source>
        <dbReference type="ARBA" id="ARBA00022989"/>
    </source>
</evidence>
<evidence type="ECO:0000256" key="4">
    <source>
        <dbReference type="ARBA" id="ARBA00022475"/>
    </source>
</evidence>
<keyword evidence="4 10" id="KW-1003">Cell membrane</keyword>
<evidence type="ECO:0000256" key="9">
    <source>
        <dbReference type="ARBA" id="ARBA00023303"/>
    </source>
</evidence>
<dbReference type="GO" id="GO:0005886">
    <property type="term" value="C:plasma membrane"/>
    <property type="evidence" value="ECO:0007669"/>
    <property type="project" value="UniProtKB-SubCell"/>
</dbReference>
<dbReference type="NCBIfam" id="TIGR00220">
    <property type="entry name" value="mscL"/>
    <property type="match status" value="1"/>
</dbReference>
<keyword evidence="3 10" id="KW-0813">Transport</keyword>
<feature type="transmembrane region" description="Helical" evidence="10">
    <location>
        <begin position="20"/>
        <end position="46"/>
    </location>
</feature>
<comment type="subcellular location">
    <subcellularLocation>
        <location evidence="1 10">Cell membrane</location>
        <topology evidence="1 10">Multi-pass membrane protein</topology>
    </subcellularLocation>
</comment>
<evidence type="ECO:0000256" key="3">
    <source>
        <dbReference type="ARBA" id="ARBA00022448"/>
    </source>
</evidence>
<evidence type="ECO:0000256" key="8">
    <source>
        <dbReference type="ARBA" id="ARBA00023136"/>
    </source>
</evidence>
<dbReference type="InterPro" id="IPR001185">
    <property type="entry name" value="MS_channel"/>
</dbReference>
<organism evidence="11 12">
    <name type="scientific">Candidatus Scatavimonas merdigallinarum</name>
    <dbReference type="NCBI Taxonomy" id="2840914"/>
    <lineage>
        <taxon>Bacteria</taxon>
        <taxon>Bacillati</taxon>
        <taxon>Bacillota</taxon>
        <taxon>Clostridia</taxon>
        <taxon>Eubacteriales</taxon>
        <taxon>Oscillospiraceae</taxon>
        <taxon>Oscillospiraceae incertae sedis</taxon>
        <taxon>Candidatus Scatavimonas</taxon>
    </lineage>
</organism>
<reference evidence="11" key="2">
    <citation type="journal article" date="2021" name="PeerJ">
        <title>Extensive microbial diversity within the chicken gut microbiome revealed by metagenomics and culture.</title>
        <authorList>
            <person name="Gilroy R."/>
            <person name="Ravi A."/>
            <person name="Getino M."/>
            <person name="Pursley I."/>
            <person name="Horton D.L."/>
            <person name="Alikhan N.F."/>
            <person name="Baker D."/>
            <person name="Gharbi K."/>
            <person name="Hall N."/>
            <person name="Watson M."/>
            <person name="Adriaenssens E.M."/>
            <person name="Foster-Nyarko E."/>
            <person name="Jarju S."/>
            <person name="Secka A."/>
            <person name="Antonio M."/>
            <person name="Oren A."/>
            <person name="Chaudhuri R.R."/>
            <person name="La Ragione R."/>
            <person name="Hildebrand F."/>
            <person name="Pallen M.J."/>
        </authorList>
    </citation>
    <scope>NUCLEOTIDE SEQUENCE</scope>
    <source>
        <strain evidence="11">ChiSjej1B19-3389</strain>
    </source>
</reference>
<comment type="subunit">
    <text evidence="10">Homopentamer.</text>
</comment>
<dbReference type="PRINTS" id="PR01264">
    <property type="entry name" value="MECHCHANNEL"/>
</dbReference>
<dbReference type="InterPro" id="IPR036019">
    <property type="entry name" value="MscL_channel"/>
</dbReference>
<evidence type="ECO:0000256" key="2">
    <source>
        <dbReference type="ARBA" id="ARBA00007254"/>
    </source>
</evidence>
<dbReference type="GO" id="GO:0008381">
    <property type="term" value="F:mechanosensitive monoatomic ion channel activity"/>
    <property type="evidence" value="ECO:0007669"/>
    <property type="project" value="UniProtKB-UniRule"/>
</dbReference>
<proteinExistence type="inferred from homology"/>
<dbReference type="Proteomes" id="UP000886787">
    <property type="component" value="Unassembled WGS sequence"/>
</dbReference>
<keyword evidence="6 10" id="KW-1133">Transmembrane helix</keyword>
<dbReference type="PANTHER" id="PTHR30266:SF2">
    <property type="entry name" value="LARGE-CONDUCTANCE MECHANOSENSITIVE CHANNEL"/>
    <property type="match status" value="1"/>
</dbReference>
<dbReference type="Gene3D" id="1.10.1200.120">
    <property type="entry name" value="Large-conductance mechanosensitive channel, MscL, domain 1"/>
    <property type="match status" value="1"/>
</dbReference>
<comment type="function">
    <text evidence="10">Channel that opens in response to stretch forces in the membrane lipid bilayer. May participate in the regulation of osmotic pressure changes within the cell.</text>
</comment>
<name>A0A9D1CV50_9FIRM</name>
<dbReference type="EMBL" id="DVFW01000014">
    <property type="protein sequence ID" value="HIQ80090.1"/>
    <property type="molecule type" value="Genomic_DNA"/>
</dbReference>
<dbReference type="SUPFAM" id="SSF81330">
    <property type="entry name" value="Gated mechanosensitive channel"/>
    <property type="match status" value="1"/>
</dbReference>
<evidence type="ECO:0000256" key="10">
    <source>
        <dbReference type="HAMAP-Rule" id="MF_00115"/>
    </source>
</evidence>
<dbReference type="Pfam" id="PF01741">
    <property type="entry name" value="MscL"/>
    <property type="match status" value="1"/>
</dbReference>
<evidence type="ECO:0000256" key="7">
    <source>
        <dbReference type="ARBA" id="ARBA00023065"/>
    </source>
</evidence>
<keyword evidence="9 10" id="KW-0407">Ion channel</keyword>
<keyword evidence="5 10" id="KW-0812">Transmembrane</keyword>
<feature type="transmembrane region" description="Helical" evidence="10">
    <location>
        <begin position="66"/>
        <end position="89"/>
    </location>
</feature>
<reference evidence="11" key="1">
    <citation type="submission" date="2020-10" db="EMBL/GenBank/DDBJ databases">
        <authorList>
            <person name="Gilroy R."/>
        </authorList>
    </citation>
    <scope>NUCLEOTIDE SEQUENCE</scope>
    <source>
        <strain evidence="11">ChiSjej1B19-3389</strain>
    </source>
</reference>
<dbReference type="HAMAP" id="MF_00115">
    <property type="entry name" value="MscL"/>
    <property type="match status" value="1"/>
</dbReference>
<sequence length="139" mass="15459">MKKLFSEFKDFIMRGNVMDLAVAVIVGAAFQAIISSLVDDVLSPFIGIFVNLDFKDLVITLNGVDIRYGAFITAVITFLITAFVIFLLIKGINKLMDLGKYLKKQEEEKAPATKVCPFCCSEVDIRASRCPHCTSQLEE</sequence>
<comment type="similarity">
    <text evidence="2 10">Belongs to the MscL family.</text>
</comment>
<gene>
    <name evidence="10 11" type="primary">mscL</name>
    <name evidence="11" type="ORF">IAD32_02245</name>
</gene>
<evidence type="ECO:0000313" key="11">
    <source>
        <dbReference type="EMBL" id="HIQ80090.1"/>
    </source>
</evidence>
<dbReference type="PANTHER" id="PTHR30266">
    <property type="entry name" value="MECHANOSENSITIVE CHANNEL MSCL"/>
    <property type="match status" value="1"/>
</dbReference>
<keyword evidence="7 10" id="KW-0406">Ion transport</keyword>
<evidence type="ECO:0000256" key="1">
    <source>
        <dbReference type="ARBA" id="ARBA00004651"/>
    </source>
</evidence>
<comment type="caution">
    <text evidence="11">The sequence shown here is derived from an EMBL/GenBank/DDBJ whole genome shotgun (WGS) entry which is preliminary data.</text>
</comment>
<dbReference type="InterPro" id="IPR037673">
    <property type="entry name" value="MSC/AndL"/>
</dbReference>
<protein>
    <recommendedName>
        <fullName evidence="10">Large-conductance mechanosensitive channel</fullName>
    </recommendedName>
</protein>
<evidence type="ECO:0000313" key="12">
    <source>
        <dbReference type="Proteomes" id="UP000886787"/>
    </source>
</evidence>
<keyword evidence="8 10" id="KW-0472">Membrane</keyword>
<dbReference type="PROSITE" id="PS01327">
    <property type="entry name" value="MSCL"/>
    <property type="match status" value="1"/>
</dbReference>
<dbReference type="AlphaFoldDB" id="A0A9D1CV50"/>
<accession>A0A9D1CV50</accession>
<evidence type="ECO:0000256" key="5">
    <source>
        <dbReference type="ARBA" id="ARBA00022692"/>
    </source>
</evidence>